<keyword evidence="2" id="KW-0805">Transcription regulation</keyword>
<feature type="domain" description="OmpR/PhoB-type" evidence="6">
    <location>
        <begin position="1"/>
        <end position="99"/>
    </location>
</feature>
<dbReference type="SUPFAM" id="SSF48452">
    <property type="entry name" value="TPR-like"/>
    <property type="match status" value="1"/>
</dbReference>
<gene>
    <name evidence="7" type="ORF">GCM10011608_01760</name>
</gene>
<keyword evidence="8" id="KW-1185">Reference proteome</keyword>
<dbReference type="InterPro" id="IPR005158">
    <property type="entry name" value="BTAD"/>
</dbReference>
<comment type="similarity">
    <text evidence="1">Belongs to the AfsR/DnrI/RedD regulatory family.</text>
</comment>
<dbReference type="AlphaFoldDB" id="A0A917TFJ4"/>
<name>A0A917TFJ4_9ACTN</name>
<evidence type="ECO:0000313" key="7">
    <source>
        <dbReference type="EMBL" id="GGM20803.1"/>
    </source>
</evidence>
<organism evidence="7 8">
    <name type="scientific">Micromonospora sonchi</name>
    <dbReference type="NCBI Taxonomy" id="1763543"/>
    <lineage>
        <taxon>Bacteria</taxon>
        <taxon>Bacillati</taxon>
        <taxon>Actinomycetota</taxon>
        <taxon>Actinomycetes</taxon>
        <taxon>Micromonosporales</taxon>
        <taxon>Micromonosporaceae</taxon>
        <taxon>Micromonospora</taxon>
    </lineage>
</organism>
<accession>A0A917TFJ4</accession>
<dbReference type="InterPro" id="IPR036388">
    <property type="entry name" value="WH-like_DNA-bd_sf"/>
</dbReference>
<reference evidence="7" key="2">
    <citation type="submission" date="2020-09" db="EMBL/GenBank/DDBJ databases">
        <authorList>
            <person name="Sun Q."/>
            <person name="Zhou Y."/>
        </authorList>
    </citation>
    <scope>NUCLEOTIDE SEQUENCE</scope>
    <source>
        <strain evidence="7">CGMCC 4.7312</strain>
    </source>
</reference>
<sequence>MEFQLLGPVQVRTNGKLIDLGDRKQRLVLAILLLEPNRLIPVSRLISLLWPEGPPRSARRIVQAHISRLRGMLSRCQLQTSVPAEAVVVRRGPGYMLVCDPDQVDAHLFRGLLDRSRQSADDHHRVNLLRQALGLWRGPALADVASEEVHEELRRSLEEARMAAVEERFAAELRLGHDRQLIDELGDLVARHPYRQQLVAILMLALYRAGRAAESLAAYERTRQRLVAELGLEPSAELQRMQLAVLRAEPTLAHHPPTAAWRR</sequence>
<dbReference type="PROSITE" id="PS51755">
    <property type="entry name" value="OMPR_PHOB"/>
    <property type="match status" value="1"/>
</dbReference>
<evidence type="ECO:0000256" key="3">
    <source>
        <dbReference type="ARBA" id="ARBA00023125"/>
    </source>
</evidence>
<evidence type="ECO:0000259" key="6">
    <source>
        <dbReference type="PROSITE" id="PS51755"/>
    </source>
</evidence>
<dbReference type="PANTHER" id="PTHR35807:SF1">
    <property type="entry name" value="TRANSCRIPTIONAL REGULATOR REDD"/>
    <property type="match status" value="1"/>
</dbReference>
<dbReference type="GO" id="GO:0000160">
    <property type="term" value="P:phosphorelay signal transduction system"/>
    <property type="evidence" value="ECO:0007669"/>
    <property type="project" value="InterPro"/>
</dbReference>
<dbReference type="Gene3D" id="1.25.40.10">
    <property type="entry name" value="Tetratricopeptide repeat domain"/>
    <property type="match status" value="1"/>
</dbReference>
<dbReference type="InterPro" id="IPR016032">
    <property type="entry name" value="Sig_transdc_resp-reg_C-effctor"/>
</dbReference>
<protein>
    <recommendedName>
        <fullName evidence="6">OmpR/PhoB-type domain-containing protein</fullName>
    </recommendedName>
</protein>
<proteinExistence type="inferred from homology"/>
<dbReference type="PANTHER" id="PTHR35807">
    <property type="entry name" value="TRANSCRIPTIONAL REGULATOR REDD-RELATED"/>
    <property type="match status" value="1"/>
</dbReference>
<dbReference type="Pfam" id="PF00486">
    <property type="entry name" value="Trans_reg_C"/>
    <property type="match status" value="1"/>
</dbReference>
<evidence type="ECO:0000256" key="4">
    <source>
        <dbReference type="ARBA" id="ARBA00023163"/>
    </source>
</evidence>
<dbReference type="RefSeq" id="WP_189040274.1">
    <property type="nucleotide sequence ID" value="NZ_BMNB01000001.1"/>
</dbReference>
<dbReference type="EMBL" id="BMNB01000001">
    <property type="protein sequence ID" value="GGM20803.1"/>
    <property type="molecule type" value="Genomic_DNA"/>
</dbReference>
<evidence type="ECO:0000256" key="1">
    <source>
        <dbReference type="ARBA" id="ARBA00005820"/>
    </source>
</evidence>
<evidence type="ECO:0000313" key="8">
    <source>
        <dbReference type="Proteomes" id="UP000608890"/>
    </source>
</evidence>
<dbReference type="SMART" id="SM00862">
    <property type="entry name" value="Trans_reg_C"/>
    <property type="match status" value="1"/>
</dbReference>
<dbReference type="InterPro" id="IPR001867">
    <property type="entry name" value="OmpR/PhoB-type_DNA-bd"/>
</dbReference>
<dbReference type="SUPFAM" id="SSF46894">
    <property type="entry name" value="C-terminal effector domain of the bipartite response regulators"/>
    <property type="match status" value="1"/>
</dbReference>
<dbReference type="InterPro" id="IPR051677">
    <property type="entry name" value="AfsR-DnrI-RedD_regulator"/>
</dbReference>
<dbReference type="GO" id="GO:0003677">
    <property type="term" value="F:DNA binding"/>
    <property type="evidence" value="ECO:0007669"/>
    <property type="project" value="UniProtKB-UniRule"/>
</dbReference>
<dbReference type="Pfam" id="PF03704">
    <property type="entry name" value="BTAD"/>
    <property type="match status" value="1"/>
</dbReference>
<evidence type="ECO:0000256" key="5">
    <source>
        <dbReference type="PROSITE-ProRule" id="PRU01091"/>
    </source>
</evidence>
<dbReference type="SMART" id="SM01043">
    <property type="entry name" value="BTAD"/>
    <property type="match status" value="1"/>
</dbReference>
<feature type="DNA-binding region" description="OmpR/PhoB-type" evidence="5">
    <location>
        <begin position="1"/>
        <end position="99"/>
    </location>
</feature>
<dbReference type="CDD" id="cd15831">
    <property type="entry name" value="BTAD"/>
    <property type="match status" value="1"/>
</dbReference>
<dbReference type="InterPro" id="IPR011990">
    <property type="entry name" value="TPR-like_helical_dom_sf"/>
</dbReference>
<reference evidence="7" key="1">
    <citation type="journal article" date="2014" name="Int. J. Syst. Evol. Microbiol.">
        <title>Complete genome sequence of Corynebacterium casei LMG S-19264T (=DSM 44701T), isolated from a smear-ripened cheese.</title>
        <authorList>
            <consortium name="US DOE Joint Genome Institute (JGI-PGF)"/>
            <person name="Walter F."/>
            <person name="Albersmeier A."/>
            <person name="Kalinowski J."/>
            <person name="Ruckert C."/>
        </authorList>
    </citation>
    <scope>NUCLEOTIDE SEQUENCE</scope>
    <source>
        <strain evidence="7">CGMCC 4.7312</strain>
    </source>
</reference>
<dbReference type="Proteomes" id="UP000608890">
    <property type="component" value="Unassembled WGS sequence"/>
</dbReference>
<keyword evidence="4" id="KW-0804">Transcription</keyword>
<dbReference type="GO" id="GO:0006355">
    <property type="term" value="P:regulation of DNA-templated transcription"/>
    <property type="evidence" value="ECO:0007669"/>
    <property type="project" value="InterPro"/>
</dbReference>
<evidence type="ECO:0000256" key="2">
    <source>
        <dbReference type="ARBA" id="ARBA00023015"/>
    </source>
</evidence>
<dbReference type="Gene3D" id="1.10.10.10">
    <property type="entry name" value="Winged helix-like DNA-binding domain superfamily/Winged helix DNA-binding domain"/>
    <property type="match status" value="1"/>
</dbReference>
<keyword evidence="3 5" id="KW-0238">DNA-binding</keyword>
<comment type="caution">
    <text evidence="7">The sequence shown here is derived from an EMBL/GenBank/DDBJ whole genome shotgun (WGS) entry which is preliminary data.</text>
</comment>